<dbReference type="Pfam" id="PF00884">
    <property type="entry name" value="Sulfatase"/>
    <property type="match status" value="1"/>
</dbReference>
<comment type="caution">
    <text evidence="4">The sequence shown here is derived from an EMBL/GenBank/DDBJ whole genome shotgun (WGS) entry which is preliminary data.</text>
</comment>
<evidence type="ECO:0000313" key="4">
    <source>
        <dbReference type="EMBL" id="TYP70068.1"/>
    </source>
</evidence>
<keyword evidence="1" id="KW-0479">Metal-binding</keyword>
<feature type="domain" description="Sulfatase N-terminal" evidence="3">
    <location>
        <begin position="3"/>
        <end position="356"/>
    </location>
</feature>
<dbReference type="GO" id="GO:0005737">
    <property type="term" value="C:cytoplasm"/>
    <property type="evidence" value="ECO:0007669"/>
    <property type="project" value="TreeGrafter"/>
</dbReference>
<keyword evidence="5" id="KW-1185">Reference proteome</keyword>
<dbReference type="RefSeq" id="WP_246183596.1">
    <property type="nucleotide sequence ID" value="NZ_VNHS01000012.1"/>
</dbReference>
<dbReference type="PANTHER" id="PTHR45953:SF1">
    <property type="entry name" value="IDURONATE 2-SULFATASE"/>
    <property type="match status" value="1"/>
</dbReference>
<accession>A0A5S5BUQ6</accession>
<reference evidence="4 5" key="1">
    <citation type="submission" date="2019-07" db="EMBL/GenBank/DDBJ databases">
        <title>Genomic Encyclopedia of Type Strains, Phase III (KMG-III): the genomes of soil and plant-associated and newly described type strains.</title>
        <authorList>
            <person name="Whitman W."/>
        </authorList>
    </citation>
    <scope>NUCLEOTIDE SEQUENCE [LARGE SCALE GENOMIC DNA]</scope>
    <source>
        <strain evidence="4 5">BL24</strain>
    </source>
</reference>
<protein>
    <submittedName>
        <fullName evidence="4">Choline-sulfatase</fullName>
    </submittedName>
</protein>
<dbReference type="AlphaFoldDB" id="A0A5S5BUQ6"/>
<dbReference type="InterPro" id="IPR000917">
    <property type="entry name" value="Sulfatase_N"/>
</dbReference>
<keyword evidence="2" id="KW-0378">Hydrolase</keyword>
<dbReference type="SUPFAM" id="SSF53649">
    <property type="entry name" value="Alkaline phosphatase-like"/>
    <property type="match status" value="1"/>
</dbReference>
<organism evidence="4 5">
    <name type="scientific">Paenibacillus methanolicus</name>
    <dbReference type="NCBI Taxonomy" id="582686"/>
    <lineage>
        <taxon>Bacteria</taxon>
        <taxon>Bacillati</taxon>
        <taxon>Bacillota</taxon>
        <taxon>Bacilli</taxon>
        <taxon>Bacillales</taxon>
        <taxon>Paenibacillaceae</taxon>
        <taxon>Paenibacillus</taxon>
    </lineage>
</organism>
<dbReference type="PANTHER" id="PTHR45953">
    <property type="entry name" value="IDURONATE 2-SULFATASE"/>
    <property type="match status" value="1"/>
</dbReference>
<dbReference type="GO" id="GO:0046872">
    <property type="term" value="F:metal ion binding"/>
    <property type="evidence" value="ECO:0007669"/>
    <property type="project" value="UniProtKB-KW"/>
</dbReference>
<gene>
    <name evidence="4" type="ORF">BCM02_11246</name>
</gene>
<proteinExistence type="predicted"/>
<dbReference type="GO" id="GO:0008484">
    <property type="term" value="F:sulfuric ester hydrolase activity"/>
    <property type="evidence" value="ECO:0007669"/>
    <property type="project" value="TreeGrafter"/>
</dbReference>
<evidence type="ECO:0000313" key="5">
    <source>
        <dbReference type="Proteomes" id="UP000323257"/>
    </source>
</evidence>
<evidence type="ECO:0000256" key="2">
    <source>
        <dbReference type="ARBA" id="ARBA00022801"/>
    </source>
</evidence>
<dbReference type="EMBL" id="VNHS01000012">
    <property type="protein sequence ID" value="TYP70068.1"/>
    <property type="molecule type" value="Genomic_DNA"/>
</dbReference>
<evidence type="ECO:0000259" key="3">
    <source>
        <dbReference type="Pfam" id="PF00884"/>
    </source>
</evidence>
<dbReference type="InterPro" id="IPR017850">
    <property type="entry name" value="Alkaline_phosphatase_core_sf"/>
</dbReference>
<sequence length="506" mass="56661">MTNMILIMTDQHRADALGCYGNDVVETPNLDYLASVGTRFAHAYTPSPSCVPARAALLTGMEPWHAGILGMGGGQGPMGVGFAHTLPGELAKAGYHAAGVGKMHFYPQRALNGFHETTLDESGREEDPGFVSDYRSWFRRQSGGRYDIVDHGIGWNSWMARPYHAPEWMHPTTWTVNEAISFLGRRDPSRPFFLKVSFARPHSPYDAPQPYYDRYLRQEEKLPPPYRGDWDAMHDDPAEALRPDAWRGVKREADIRQARAGYYGSITHIDHQLGRLFERLKKEKLFDSSLILFVSDHGDMLGDHHLWRKTYAYEGSARIPLIVKLPGGRTAGAPAVVEAPVVLQDLMPTMLEEAGVPIPAAVDGMSLGGALRGDATGLEARGYIHGEHSTCYSEEQEMQYLTDGAFKYIWFPRLGTEQLFDLRGDLSEAEDLAGKREWRSELLRWRGRLVRKLEAREAGLTDGDELVSQAGKPYLASPHYEARRQRAAFDWVSWTRKDAGSPTEGG</sequence>
<evidence type="ECO:0000256" key="1">
    <source>
        <dbReference type="ARBA" id="ARBA00022723"/>
    </source>
</evidence>
<dbReference type="Gene3D" id="3.40.720.10">
    <property type="entry name" value="Alkaline Phosphatase, subunit A"/>
    <property type="match status" value="1"/>
</dbReference>
<dbReference type="Proteomes" id="UP000323257">
    <property type="component" value="Unassembled WGS sequence"/>
</dbReference>
<dbReference type="NCBIfam" id="NF010322">
    <property type="entry name" value="PRK13759.1"/>
    <property type="match status" value="1"/>
</dbReference>
<name>A0A5S5BUQ6_9BACL</name>